<keyword evidence="3" id="KW-0804">Transcription</keyword>
<dbReference type="Pfam" id="PF06445">
    <property type="entry name" value="GyrI-like"/>
    <property type="match status" value="1"/>
</dbReference>
<keyword evidence="6" id="KW-1185">Reference proteome</keyword>
<accession>A0A845SKM6</accession>
<dbReference type="SUPFAM" id="SSF55136">
    <property type="entry name" value="Probable bacterial effector-binding domain"/>
    <property type="match status" value="1"/>
</dbReference>
<proteinExistence type="predicted"/>
<reference evidence="5 6" key="2">
    <citation type="submission" date="2020-02" db="EMBL/GenBank/DDBJ databases">
        <title>The new genus of Enterobacteriales.</title>
        <authorList>
            <person name="Kim I.S."/>
        </authorList>
    </citation>
    <scope>NUCLEOTIDE SEQUENCE [LARGE SCALE GENOMIC DNA]</scope>
    <source>
        <strain evidence="5 6">SAP-6</strain>
    </source>
</reference>
<dbReference type="SUPFAM" id="SSF46689">
    <property type="entry name" value="Homeodomain-like"/>
    <property type="match status" value="2"/>
</dbReference>
<evidence type="ECO:0000259" key="4">
    <source>
        <dbReference type="PROSITE" id="PS01124"/>
    </source>
</evidence>
<evidence type="ECO:0000313" key="6">
    <source>
        <dbReference type="Proteomes" id="UP000461443"/>
    </source>
</evidence>
<dbReference type="Proteomes" id="UP000461443">
    <property type="component" value="Unassembled WGS sequence"/>
</dbReference>
<dbReference type="InterPro" id="IPR029442">
    <property type="entry name" value="GyrI-like"/>
</dbReference>
<dbReference type="PROSITE" id="PS01124">
    <property type="entry name" value="HTH_ARAC_FAMILY_2"/>
    <property type="match status" value="1"/>
</dbReference>
<evidence type="ECO:0000313" key="5">
    <source>
        <dbReference type="EMBL" id="NDL65833.1"/>
    </source>
</evidence>
<protein>
    <submittedName>
        <fullName evidence="5">Helix-turn-helix domain-containing protein</fullName>
    </submittedName>
</protein>
<dbReference type="GO" id="GO:0043565">
    <property type="term" value="F:sequence-specific DNA binding"/>
    <property type="evidence" value="ECO:0007669"/>
    <property type="project" value="InterPro"/>
</dbReference>
<dbReference type="Gene3D" id="3.20.80.10">
    <property type="entry name" value="Regulatory factor, effector binding domain"/>
    <property type="match status" value="1"/>
</dbReference>
<dbReference type="Pfam" id="PF12833">
    <property type="entry name" value="HTH_18"/>
    <property type="match status" value="1"/>
</dbReference>
<dbReference type="AlphaFoldDB" id="A0A845SKM6"/>
<dbReference type="EMBL" id="WUBS01000023">
    <property type="protein sequence ID" value="NDL65833.1"/>
    <property type="molecule type" value="Genomic_DNA"/>
</dbReference>
<keyword evidence="1" id="KW-0805">Transcription regulation</keyword>
<reference evidence="5 6" key="1">
    <citation type="submission" date="2019-12" db="EMBL/GenBank/DDBJ databases">
        <authorList>
            <person name="Lee S.D."/>
        </authorList>
    </citation>
    <scope>NUCLEOTIDE SEQUENCE [LARGE SCALE GENOMIC DNA]</scope>
    <source>
        <strain evidence="5 6">SAP-6</strain>
    </source>
</reference>
<sequence length="294" mass="33665">MAAPQSNIINALLDWLEDNLDQPLSLDDVAAKAGFSKWYLQRMFKYATGHNLGAYTRARRLSMAALALRVTSRPIQDIGTLYHFESQPIFGRAFKRQFAQSPGSYRCAPDWPLSRFCPPIRLGAASLPKPDFIIMPEIHLVGVTKCYSCTLEQIDDFFHHDVRPHIWHKYLDKATTLPSVLYGLNCLVPGEKKRKGERDMIFQYTTAKEPDFLPDYFPKGQSVVIKRGIYAQFTYNGTAEGLQDFIILIYGTAMSNLGLTRRQGQDIEIFYPQPKQHPLGNYVFHCKYLIPIRH</sequence>
<dbReference type="Gene3D" id="1.10.10.60">
    <property type="entry name" value="Homeodomain-like"/>
    <property type="match status" value="2"/>
</dbReference>
<keyword evidence="2" id="KW-0238">DNA-binding</keyword>
<dbReference type="GO" id="GO:0003700">
    <property type="term" value="F:DNA-binding transcription factor activity"/>
    <property type="evidence" value="ECO:0007669"/>
    <property type="project" value="InterPro"/>
</dbReference>
<gene>
    <name evidence="5" type="ORF">GRH90_24160</name>
</gene>
<name>A0A845SKM6_9GAMM</name>
<dbReference type="PANTHER" id="PTHR47504:SF5">
    <property type="entry name" value="RIGHT ORIGIN-BINDING PROTEIN"/>
    <property type="match status" value="1"/>
</dbReference>
<dbReference type="InterPro" id="IPR011256">
    <property type="entry name" value="Reg_factor_effector_dom_sf"/>
</dbReference>
<dbReference type="RefSeq" id="WP_162368545.1">
    <property type="nucleotide sequence ID" value="NZ_WUBS01000023.1"/>
</dbReference>
<dbReference type="PANTHER" id="PTHR47504">
    <property type="entry name" value="RIGHT ORIGIN-BINDING PROTEIN"/>
    <property type="match status" value="1"/>
</dbReference>
<dbReference type="InterPro" id="IPR018060">
    <property type="entry name" value="HTH_AraC"/>
</dbReference>
<dbReference type="SMART" id="SM00342">
    <property type="entry name" value="HTH_ARAC"/>
    <property type="match status" value="1"/>
</dbReference>
<evidence type="ECO:0000256" key="1">
    <source>
        <dbReference type="ARBA" id="ARBA00023015"/>
    </source>
</evidence>
<evidence type="ECO:0000256" key="2">
    <source>
        <dbReference type="ARBA" id="ARBA00023125"/>
    </source>
</evidence>
<feature type="domain" description="HTH araC/xylS-type" evidence="4">
    <location>
        <begin position="10"/>
        <end position="108"/>
    </location>
</feature>
<evidence type="ECO:0000256" key="3">
    <source>
        <dbReference type="ARBA" id="ARBA00023163"/>
    </source>
</evidence>
<dbReference type="InterPro" id="IPR009057">
    <property type="entry name" value="Homeodomain-like_sf"/>
</dbReference>
<organism evidence="5 6">
    <name type="scientific">Acerihabitans arboris</name>
    <dbReference type="NCBI Taxonomy" id="2691583"/>
    <lineage>
        <taxon>Bacteria</taxon>
        <taxon>Pseudomonadati</taxon>
        <taxon>Pseudomonadota</taxon>
        <taxon>Gammaproteobacteria</taxon>
        <taxon>Enterobacterales</taxon>
        <taxon>Pectobacteriaceae</taxon>
        <taxon>Acerihabitans</taxon>
    </lineage>
</organism>
<dbReference type="InterPro" id="IPR050959">
    <property type="entry name" value="MarA-like"/>
</dbReference>
<comment type="caution">
    <text evidence="5">The sequence shown here is derived from an EMBL/GenBank/DDBJ whole genome shotgun (WGS) entry which is preliminary data.</text>
</comment>